<sequence length="1224" mass="138088">MMEAGKSRVEIAALRHLQDTYALLKGSDDSEDPVTSPSSRQRRSGRSLSPQRASTTTLATIRSLQQQQQHSSLSKESIVTQWLRLEGLMHVLQADQALLEKEMTHCEAKTTEIQFLPVDLNHLTPKWLILSDVLGRETFEAYARDLHREVSEIRRRYTLYGVRMRRFQEHIRLHSIQDHQIRTLWSHDACRDALNRALEALDGEITAALLLSQYSLLVQHCAAPQKPDQLVLTEFLALITELTPARERLTQPCFTQIATNHRNDSSGNHHRAPPPAAIKAYKLAALVKQSHADALCTREELDQVLGWLDDTEAHEGDVTLQAFEAFHTTISDGSEAEDAAFLTYLMRVWRFERDETTMPGAFNDVLTNYVTRCQQLTALSRKREVHKKLSNLTATLLPSRLKQWRQSISDVDALRVTTPVLYELFLRHTAIVTTTLVHLTTLRLIDVGLTELPAFLVALPGLEVLELRDNRLTTPLPVVLGSMKSLKALILTRNQLNDRIFPSQSTAWDGLSQLETLILDENQLTIVPTVIAGLVGLVHLSIASNRLRGDGFTPQFLTRWHSETVPSPSRLQTLDLHGNQLINVPNEVFSWTSASLEHLFLHGNTLSTLPDSLTSLKRLRALAVHHNQLQKLPSSSVLAAWLVHGASELKEFEFSHSKLKTFPFSESTESAVRVDGLLALRMHSNRVRRLPSLASSCVFSSCLELELSQNAIKEIHDEFFSAFPRLRVCRLQQNALTHFPSSIECCKELEVLQLEENRLISVPTSLSMLSRLRVLTLHENQLKNIPSEYAMFTSYRDEATQRRLLEILELHGNPIRNKVLQALIDGQHSQMPFKTQEIHTCERVLRKLIAQDFSTAPRPSCSGSRGDTTSSEEEPSDTDLPTRRPWKGKARGVIEYLEARLRALCRGRRSLLQIPTDSFRRLFKSLALASSDSELAVVVRRYQCDSSASKVDGWRFLLDIERLGLTNALGDPGDEGMKPWEASVRKPVDSVAGILQYLQVVRERNAAEKPVEKAPIKIHPTTRTPKQKPTKTQPQPMRKEETLQAAQMRTIASVDKFVSQKQTQKTASAREIERQRQRIQVLEQQLMDQQLLRLSKPPTSSTAWEDPEDAVSESCAPVLHVQIQSISGGDSVVIACPDGATVLDLKRAIASRLSVSVEQQILIARRHLDGQNQRLRDDMRLDEQLERVAGQVPATHRRAKVLLLVSQQIHVAWPAHLQQTSTKA</sequence>
<keyword evidence="3" id="KW-0175">Coiled coil</keyword>
<dbReference type="Proteomes" id="UP000794436">
    <property type="component" value="Unassembled WGS sequence"/>
</dbReference>
<dbReference type="InterPro" id="IPR000626">
    <property type="entry name" value="Ubiquitin-like_dom"/>
</dbReference>
<comment type="caution">
    <text evidence="6">The sequence shown here is derived from an EMBL/GenBank/DDBJ whole genome shotgun (WGS) entry which is preliminary data.</text>
</comment>
<dbReference type="SUPFAM" id="SSF52047">
    <property type="entry name" value="RNI-like"/>
    <property type="match status" value="1"/>
</dbReference>
<gene>
    <name evidence="6" type="ORF">Poli38472_003454</name>
</gene>
<dbReference type="SUPFAM" id="SSF54236">
    <property type="entry name" value="Ubiquitin-like"/>
    <property type="match status" value="1"/>
</dbReference>
<dbReference type="SMART" id="SM00369">
    <property type="entry name" value="LRR_TYP"/>
    <property type="match status" value="10"/>
</dbReference>
<evidence type="ECO:0000313" key="6">
    <source>
        <dbReference type="EMBL" id="TMW57529.1"/>
    </source>
</evidence>
<evidence type="ECO:0000256" key="1">
    <source>
        <dbReference type="ARBA" id="ARBA00022614"/>
    </source>
</evidence>
<dbReference type="PROSITE" id="PS51450">
    <property type="entry name" value="LRR"/>
    <property type="match status" value="3"/>
</dbReference>
<evidence type="ECO:0000256" key="3">
    <source>
        <dbReference type="SAM" id="Coils"/>
    </source>
</evidence>
<keyword evidence="2" id="KW-0677">Repeat</keyword>
<feature type="coiled-coil region" evidence="3">
    <location>
        <begin position="1065"/>
        <end position="1092"/>
    </location>
</feature>
<feature type="region of interest" description="Disordered" evidence="4">
    <location>
        <begin position="855"/>
        <end position="885"/>
    </location>
</feature>
<dbReference type="InterPro" id="IPR001611">
    <property type="entry name" value="Leu-rich_rpt"/>
</dbReference>
<dbReference type="AlphaFoldDB" id="A0A8K1C6U8"/>
<keyword evidence="1" id="KW-0433">Leucine-rich repeat</keyword>
<dbReference type="SMART" id="SM00364">
    <property type="entry name" value="LRR_BAC"/>
    <property type="match status" value="7"/>
</dbReference>
<evidence type="ECO:0000259" key="5">
    <source>
        <dbReference type="PROSITE" id="PS50053"/>
    </source>
</evidence>
<keyword evidence="7" id="KW-1185">Reference proteome</keyword>
<dbReference type="PANTHER" id="PTHR24366:SF96">
    <property type="entry name" value="LEUCINE RICH REPEAT CONTAINING 53"/>
    <property type="match status" value="1"/>
</dbReference>
<name>A0A8K1C6U8_PYTOL</name>
<dbReference type="InterPro" id="IPR029071">
    <property type="entry name" value="Ubiquitin-like_domsf"/>
</dbReference>
<dbReference type="EMBL" id="SPLM01000144">
    <property type="protein sequence ID" value="TMW57529.1"/>
    <property type="molecule type" value="Genomic_DNA"/>
</dbReference>
<feature type="region of interest" description="Disordered" evidence="4">
    <location>
        <begin position="1020"/>
        <end position="1039"/>
    </location>
</feature>
<feature type="region of interest" description="Disordered" evidence="4">
    <location>
        <begin position="24"/>
        <end position="55"/>
    </location>
</feature>
<dbReference type="PANTHER" id="PTHR24366">
    <property type="entry name" value="IG(IMMUNOGLOBULIN) AND LRR(LEUCINE RICH REPEAT) DOMAINS"/>
    <property type="match status" value="1"/>
</dbReference>
<evidence type="ECO:0000256" key="4">
    <source>
        <dbReference type="SAM" id="MobiDB-lite"/>
    </source>
</evidence>
<dbReference type="OrthoDB" id="676979at2759"/>
<dbReference type="InterPro" id="IPR032675">
    <property type="entry name" value="LRR_dom_sf"/>
</dbReference>
<dbReference type="CDD" id="cd17039">
    <property type="entry name" value="Ubl_ubiquitin_like"/>
    <property type="match status" value="1"/>
</dbReference>
<dbReference type="Pfam" id="PF13855">
    <property type="entry name" value="LRR_8"/>
    <property type="match status" value="2"/>
</dbReference>
<evidence type="ECO:0000256" key="2">
    <source>
        <dbReference type="ARBA" id="ARBA00022737"/>
    </source>
</evidence>
<protein>
    <recommendedName>
        <fullName evidence="5">Ubiquitin-like domain-containing protein</fullName>
    </recommendedName>
</protein>
<accession>A0A8K1C6U8</accession>
<evidence type="ECO:0000313" key="7">
    <source>
        <dbReference type="Proteomes" id="UP000794436"/>
    </source>
</evidence>
<organism evidence="6 7">
    <name type="scientific">Pythium oligandrum</name>
    <name type="common">Mycoparasitic fungus</name>
    <dbReference type="NCBI Taxonomy" id="41045"/>
    <lineage>
        <taxon>Eukaryota</taxon>
        <taxon>Sar</taxon>
        <taxon>Stramenopiles</taxon>
        <taxon>Oomycota</taxon>
        <taxon>Peronosporomycetes</taxon>
        <taxon>Pythiales</taxon>
        <taxon>Pythiaceae</taxon>
        <taxon>Pythium</taxon>
    </lineage>
</organism>
<dbReference type="Gene3D" id="3.80.10.10">
    <property type="entry name" value="Ribonuclease Inhibitor"/>
    <property type="match status" value="2"/>
</dbReference>
<dbReference type="PROSITE" id="PS50053">
    <property type="entry name" value="UBIQUITIN_2"/>
    <property type="match status" value="1"/>
</dbReference>
<reference evidence="6" key="1">
    <citation type="submission" date="2019-03" db="EMBL/GenBank/DDBJ databases">
        <title>Long read genome sequence of the mycoparasitic Pythium oligandrum ATCC 38472 isolated from sugarbeet rhizosphere.</title>
        <authorList>
            <person name="Gaulin E."/>
        </authorList>
    </citation>
    <scope>NUCLEOTIDE SEQUENCE</scope>
    <source>
        <strain evidence="6">ATCC 38472_TT</strain>
    </source>
</reference>
<feature type="domain" description="Ubiquitin-like" evidence="5">
    <location>
        <begin position="1119"/>
        <end position="1183"/>
    </location>
</feature>
<proteinExistence type="predicted"/>
<dbReference type="InterPro" id="IPR003591">
    <property type="entry name" value="Leu-rich_rpt_typical-subtyp"/>
</dbReference>